<evidence type="ECO:0000313" key="10">
    <source>
        <dbReference type="Proteomes" id="UP000824469"/>
    </source>
</evidence>
<dbReference type="InterPro" id="IPR052222">
    <property type="entry name" value="DESIGUAL"/>
</dbReference>
<keyword evidence="4 7" id="KW-1133">Transmembrane helix</keyword>
<keyword evidence="2 7" id="KW-0812">Transmembrane</keyword>
<evidence type="ECO:0000256" key="5">
    <source>
        <dbReference type="ARBA" id="ARBA00023136"/>
    </source>
</evidence>
<evidence type="ECO:0000256" key="1">
    <source>
        <dbReference type="ARBA" id="ARBA00004127"/>
    </source>
</evidence>
<feature type="transmembrane region" description="Helical" evidence="7">
    <location>
        <begin position="53"/>
        <end position="74"/>
    </location>
</feature>
<evidence type="ECO:0000256" key="3">
    <source>
        <dbReference type="ARBA" id="ARBA00022729"/>
    </source>
</evidence>
<dbReference type="PANTHER" id="PTHR31769">
    <property type="entry name" value="OS07G0462200 PROTEIN-RELATED"/>
    <property type="match status" value="1"/>
</dbReference>
<dbReference type="InterPro" id="IPR009606">
    <property type="entry name" value="DEAL/Modifying_wall_lignin1/2"/>
</dbReference>
<feature type="transmembrane region" description="Helical" evidence="7">
    <location>
        <begin position="95"/>
        <end position="121"/>
    </location>
</feature>
<reference evidence="9 10" key="1">
    <citation type="journal article" date="2021" name="Nat. Plants">
        <title>The Taxus genome provides insights into paclitaxel biosynthesis.</title>
        <authorList>
            <person name="Xiong X."/>
            <person name="Gou J."/>
            <person name="Liao Q."/>
            <person name="Li Y."/>
            <person name="Zhou Q."/>
            <person name="Bi G."/>
            <person name="Li C."/>
            <person name="Du R."/>
            <person name="Wang X."/>
            <person name="Sun T."/>
            <person name="Guo L."/>
            <person name="Liang H."/>
            <person name="Lu P."/>
            <person name="Wu Y."/>
            <person name="Zhang Z."/>
            <person name="Ro D.K."/>
            <person name="Shang Y."/>
            <person name="Huang S."/>
            <person name="Yan J."/>
        </authorList>
    </citation>
    <scope>NUCLEOTIDE SEQUENCE [LARGE SCALE GENOMIC DNA]</scope>
    <source>
        <strain evidence="9">Ta-2019</strain>
    </source>
</reference>
<keyword evidence="10" id="KW-1185">Reference proteome</keyword>
<proteinExistence type="inferred from homology"/>
<feature type="non-terminal residue" evidence="9">
    <location>
        <position position="1"/>
    </location>
</feature>
<comment type="caution">
    <text evidence="9">The sequence shown here is derived from an EMBL/GenBank/DDBJ whole genome shotgun (WGS) entry which is preliminary data.</text>
</comment>
<evidence type="ECO:0000256" key="4">
    <source>
        <dbReference type="ARBA" id="ARBA00022989"/>
    </source>
</evidence>
<feature type="transmembrane region" description="Helical" evidence="7">
    <location>
        <begin position="141"/>
        <end position="164"/>
    </location>
</feature>
<dbReference type="Pfam" id="PF06749">
    <property type="entry name" value="DUF1218"/>
    <property type="match status" value="1"/>
</dbReference>
<sequence length="199" mass="21593">MNNMPTTRLGFCLFLGLLGLISLSTAIVAEFKHTKADEVRYEHGECTLPSSPALWLGSVAAIALVVAQLLANAMGGCVCCCTKYVHKIPSRNRSIAILCLFFSWVTFGCALFLLVAGASMNERQPYKKQWMERECFVVKKGIFASAGLLSLLTVIFSTVFYLAITTKKVQDETVTGGPHQHIALAVDGTKDPSSKVQAV</sequence>
<feature type="signal peptide" evidence="8">
    <location>
        <begin position="1"/>
        <end position="26"/>
    </location>
</feature>
<keyword evidence="3 8" id="KW-0732">Signal</keyword>
<evidence type="ECO:0000256" key="6">
    <source>
        <dbReference type="ARBA" id="ARBA00029467"/>
    </source>
</evidence>
<dbReference type="EMBL" id="JAHRHJ020000003">
    <property type="protein sequence ID" value="KAH9320454.1"/>
    <property type="molecule type" value="Genomic_DNA"/>
</dbReference>
<evidence type="ECO:0008006" key="11">
    <source>
        <dbReference type="Google" id="ProtNLM"/>
    </source>
</evidence>
<organism evidence="9 10">
    <name type="scientific">Taxus chinensis</name>
    <name type="common">Chinese yew</name>
    <name type="synonym">Taxus wallichiana var. chinensis</name>
    <dbReference type="NCBI Taxonomy" id="29808"/>
    <lineage>
        <taxon>Eukaryota</taxon>
        <taxon>Viridiplantae</taxon>
        <taxon>Streptophyta</taxon>
        <taxon>Embryophyta</taxon>
        <taxon>Tracheophyta</taxon>
        <taxon>Spermatophyta</taxon>
        <taxon>Pinopsida</taxon>
        <taxon>Pinidae</taxon>
        <taxon>Conifers II</taxon>
        <taxon>Cupressales</taxon>
        <taxon>Taxaceae</taxon>
        <taxon>Taxus</taxon>
    </lineage>
</organism>
<evidence type="ECO:0000313" key="9">
    <source>
        <dbReference type="EMBL" id="KAH9320454.1"/>
    </source>
</evidence>
<protein>
    <recommendedName>
        <fullName evidence="11">Transmembrane protein</fullName>
    </recommendedName>
</protein>
<dbReference type="AlphaFoldDB" id="A0AA38GBV6"/>
<accession>A0AA38GBV6</accession>
<comment type="subcellular location">
    <subcellularLocation>
        <location evidence="1">Endomembrane system</location>
        <topology evidence="1">Multi-pass membrane protein</topology>
    </subcellularLocation>
</comment>
<keyword evidence="5 7" id="KW-0472">Membrane</keyword>
<evidence type="ECO:0000256" key="2">
    <source>
        <dbReference type="ARBA" id="ARBA00022692"/>
    </source>
</evidence>
<feature type="chain" id="PRO_5041398683" description="Transmembrane protein" evidence="8">
    <location>
        <begin position="27"/>
        <end position="199"/>
    </location>
</feature>
<dbReference type="OMA" id="VSFITCF"/>
<comment type="similarity">
    <text evidence="6">Belongs to the DESIGUAL family.</text>
</comment>
<evidence type="ECO:0000256" key="7">
    <source>
        <dbReference type="SAM" id="Phobius"/>
    </source>
</evidence>
<dbReference type="GO" id="GO:0012505">
    <property type="term" value="C:endomembrane system"/>
    <property type="evidence" value="ECO:0007669"/>
    <property type="project" value="UniProtKB-SubCell"/>
</dbReference>
<dbReference type="Proteomes" id="UP000824469">
    <property type="component" value="Unassembled WGS sequence"/>
</dbReference>
<name>A0AA38GBV6_TAXCH</name>
<evidence type="ECO:0000256" key="8">
    <source>
        <dbReference type="SAM" id="SignalP"/>
    </source>
</evidence>
<gene>
    <name evidence="9" type="ORF">KI387_015093</name>
</gene>